<dbReference type="STRING" id="696125.BARCL_0213"/>
<name>E6YGA6_BARC7</name>
<dbReference type="EMBL" id="FN645454">
    <property type="protein sequence ID" value="CBI75894.1"/>
    <property type="molecule type" value="Genomic_DNA"/>
</dbReference>
<dbReference type="GO" id="GO:0008829">
    <property type="term" value="F:dCTP deaminase activity"/>
    <property type="evidence" value="ECO:0007669"/>
    <property type="project" value="UniProtKB-EC"/>
</dbReference>
<keyword evidence="4" id="KW-1185">Reference proteome</keyword>
<reference evidence="3 4" key="2">
    <citation type="journal article" date="2011" name="PLoS Genet.">
        <title>Parallel evolution of a type IV secretion system in radiating lineages of the host-restricted bacterial pathogen Bartonella.</title>
        <authorList>
            <person name="Engel P."/>
            <person name="Salzburger W."/>
            <person name="Liesch M."/>
            <person name="Chang C.C."/>
            <person name="Maruyama S."/>
            <person name="Lanz C."/>
            <person name="Calteau A."/>
            <person name="Lajus A."/>
            <person name="Medigue C."/>
            <person name="Schuster S.C."/>
            <person name="Dehio C."/>
        </authorList>
    </citation>
    <scope>NUCLEOTIDE SEQUENCE [LARGE SCALE GENOMIC DNA]</scope>
    <source>
        <strain evidence="4">CIP 104772 / 73</strain>
    </source>
</reference>
<dbReference type="HOGENOM" id="CLU_043743_0_0_5"/>
<protein>
    <submittedName>
        <fullName evidence="3">2'-deoxycytidine 5'-triphosphate deaminase</fullName>
        <ecNumber evidence="3">3.5.4.13</ecNumber>
    </submittedName>
</protein>
<dbReference type="Proteomes" id="UP000009101">
    <property type="component" value="Chromosome"/>
</dbReference>
<dbReference type="GO" id="GO:0009394">
    <property type="term" value="P:2'-deoxyribonucleotide metabolic process"/>
    <property type="evidence" value="ECO:0007669"/>
    <property type="project" value="InterPro"/>
</dbReference>
<dbReference type="Pfam" id="PF06559">
    <property type="entry name" value="DCD_N"/>
    <property type="match status" value="1"/>
</dbReference>
<dbReference type="PANTHER" id="PTHR42680">
    <property type="entry name" value="DCTP DEAMINASE"/>
    <property type="match status" value="1"/>
</dbReference>
<dbReference type="KEGG" id="bcd:BARCL_0213"/>
<evidence type="ECO:0000259" key="2">
    <source>
        <dbReference type="Pfam" id="PF22569"/>
    </source>
</evidence>
<reference evidence="4" key="1">
    <citation type="submission" date="2009-11" db="EMBL/GenBank/DDBJ databases">
        <title>Genome sequencing of Bartonella species and comparative genomics.</title>
        <authorList>
            <person name="Engel P."/>
            <person name="Salzburger W."/>
            <person name="Marius L."/>
            <person name="Chao-Chin C."/>
            <person name="Soichi M."/>
            <person name="Christa L."/>
            <person name="Alexandra C."/>
            <person name="Aurelie L."/>
            <person name="Claudine M."/>
            <person name="Stephan S.C."/>
            <person name="Christoph D."/>
        </authorList>
    </citation>
    <scope>NUCLEOTIDE SEQUENCE [LARGE SCALE GENOMIC DNA]</scope>
    <source>
        <strain evidence="4">CIP 104772 / 73</strain>
    </source>
</reference>
<dbReference type="SUPFAM" id="SSF51283">
    <property type="entry name" value="dUTPase-like"/>
    <property type="match status" value="2"/>
</dbReference>
<evidence type="ECO:0000313" key="4">
    <source>
        <dbReference type="Proteomes" id="UP000009101"/>
    </source>
</evidence>
<dbReference type="InterPro" id="IPR010550">
    <property type="entry name" value="DCD_N"/>
</dbReference>
<dbReference type="InterPro" id="IPR036157">
    <property type="entry name" value="dUTPase-like_sf"/>
</dbReference>
<proteinExistence type="predicted"/>
<feature type="domain" description="2'-deoxycytidine 5'-triphosphate deaminase N-terminal" evidence="1">
    <location>
        <begin position="10"/>
        <end position="171"/>
    </location>
</feature>
<dbReference type="PANTHER" id="PTHR42680:SF3">
    <property type="entry name" value="DCTP DEAMINASE"/>
    <property type="match status" value="1"/>
</dbReference>
<keyword evidence="3" id="KW-0378">Hydrolase</keyword>
<organism evidence="3 4">
    <name type="scientific">Bartonella clarridgeiae (strain CCUG 45776 / CIP 104772 / 73)</name>
    <dbReference type="NCBI Taxonomy" id="696125"/>
    <lineage>
        <taxon>Bacteria</taxon>
        <taxon>Pseudomonadati</taxon>
        <taxon>Pseudomonadota</taxon>
        <taxon>Alphaproteobacteria</taxon>
        <taxon>Hyphomicrobiales</taxon>
        <taxon>Bartonellaceae</taxon>
        <taxon>Bartonella</taxon>
    </lineage>
</organism>
<dbReference type="Gene3D" id="2.70.40.10">
    <property type="match status" value="2"/>
</dbReference>
<evidence type="ECO:0000259" key="1">
    <source>
        <dbReference type="Pfam" id="PF06559"/>
    </source>
</evidence>
<dbReference type="NCBIfam" id="NF005734">
    <property type="entry name" value="PRK07559.1"/>
    <property type="match status" value="1"/>
</dbReference>
<gene>
    <name evidence="3" type="primary">dcd</name>
    <name evidence="3" type="ordered locus">BARCL_0213</name>
</gene>
<dbReference type="InterPro" id="IPR053811">
    <property type="entry name" value="DCD_C"/>
</dbReference>
<dbReference type="EC" id="3.5.4.13" evidence="3"/>
<accession>E6YGA6</accession>
<dbReference type="Pfam" id="PF22569">
    <property type="entry name" value="DCD_C"/>
    <property type="match status" value="1"/>
</dbReference>
<sequence length="367" mass="41581">MEGKTMMRMNGILADSDIQTLVNNRIVNAICSLDKDQIQPASLDLRLGDKAYRIRASFMPGPGVKVSDKLERLKLHEFDLQDGAVLETGCVYIVPLLENLALPKVLSAVANPKSSTGRLDVFTRVISDYAQEFDKICMGYHGPLYLEISPRTFPILVRTGSRLSQLRFRKGHSYLKEVELYDLHKNEMLVSDDNPNINDDGIGISINLEGNENGLMGYRSKRHTGVIDVDKSAVAHILDFWEPIYDHGTKEMVLDPHEFYILVSREAIHVPPFYAAEMKPFDPLVGEFRVHYAGFFDPGFGNMKISRKGARAVLEVRNHEVPFILEHGQIIGRLVYEHMLNRPVKLYGDDIGSHYQEQGLKLSKHFK</sequence>
<evidence type="ECO:0000313" key="3">
    <source>
        <dbReference type="EMBL" id="CBI75894.1"/>
    </source>
</evidence>
<feature type="domain" description="2'-deoxycytidine 5'-triphosphate deaminase C-terminal" evidence="2">
    <location>
        <begin position="178"/>
        <end position="366"/>
    </location>
</feature>
<dbReference type="AlphaFoldDB" id="E6YGA6"/>
<dbReference type="eggNOG" id="COG0717">
    <property type="taxonomic scope" value="Bacteria"/>
</dbReference>